<evidence type="ECO:0000256" key="5">
    <source>
        <dbReference type="ARBA" id="ARBA00023008"/>
    </source>
</evidence>
<evidence type="ECO:0000256" key="7">
    <source>
        <dbReference type="PIRSR" id="PIRSR600269-51"/>
    </source>
</evidence>
<feature type="active site" description="Schiff-base intermediate with substrate; via topaquinone" evidence="6">
    <location>
        <position position="476"/>
    </location>
</feature>
<evidence type="ECO:0000313" key="12">
    <source>
        <dbReference type="EMBL" id="QIQ54698.1"/>
    </source>
</evidence>
<dbReference type="Pfam" id="PF02727">
    <property type="entry name" value="Cu_amine_oxidN2"/>
    <property type="match status" value="1"/>
</dbReference>
<dbReference type="EC" id="1.4.3.-" evidence="8"/>
<evidence type="ECO:0000259" key="10">
    <source>
        <dbReference type="Pfam" id="PF01179"/>
    </source>
</evidence>
<dbReference type="InterPro" id="IPR016182">
    <property type="entry name" value="Cu_amine_oxidase_N-reg"/>
</dbReference>
<keyword evidence="5 8" id="KW-0186">Copper</keyword>
<feature type="chain" id="PRO_5026171920" description="Amine oxidase" evidence="9">
    <location>
        <begin position="28"/>
        <end position="780"/>
    </location>
</feature>
<dbReference type="PRINTS" id="PR00766">
    <property type="entry name" value="CUDAOXIDASE"/>
</dbReference>
<evidence type="ECO:0000256" key="2">
    <source>
        <dbReference type="ARBA" id="ARBA00022723"/>
    </source>
</evidence>
<feature type="domain" description="Copper amine oxidase N2-terminal" evidence="11">
    <location>
        <begin position="60"/>
        <end position="143"/>
    </location>
</feature>
<reference evidence="12" key="1">
    <citation type="submission" date="2019-08" db="EMBL/GenBank/DDBJ databases">
        <title>Towards understanding the formation of egg capsule of the carnivore snail Thais (Reishia) bronni: a transcriptomic approach.</title>
        <authorList>
            <person name="Wong Y.H."/>
            <person name="Okano K."/>
        </authorList>
    </citation>
    <scope>NUCLEOTIDE SEQUENCE</scope>
</reference>
<evidence type="ECO:0000259" key="11">
    <source>
        <dbReference type="Pfam" id="PF02727"/>
    </source>
</evidence>
<feature type="modified residue" description="2',4',5'-topaquinone" evidence="7">
    <location>
        <position position="476"/>
    </location>
</feature>
<dbReference type="GO" id="GO:0048038">
    <property type="term" value="F:quinone binding"/>
    <property type="evidence" value="ECO:0007669"/>
    <property type="project" value="InterPro"/>
</dbReference>
<keyword evidence="4 8" id="KW-0560">Oxidoreductase</keyword>
<dbReference type="InterPro" id="IPR036460">
    <property type="entry name" value="Cu_amine_oxidase_C_sf"/>
</dbReference>
<comment type="cofactor">
    <cofactor evidence="8">
        <name>Cu cation</name>
        <dbReference type="ChEBI" id="CHEBI:23378"/>
    </cofactor>
    <text evidence="8">Contains 1 topaquinone per subunit.</text>
</comment>
<dbReference type="InterPro" id="IPR049947">
    <property type="entry name" value="Cu_Am_Ox_Cu-bd"/>
</dbReference>
<comment type="similarity">
    <text evidence="1 8">Belongs to the copper/topaquinone oxidase family.</text>
</comment>
<dbReference type="InterPro" id="IPR015798">
    <property type="entry name" value="Cu_amine_oxidase_C"/>
</dbReference>
<accession>A0A6G9KP95</accession>
<dbReference type="InterPro" id="IPR049948">
    <property type="entry name" value="Cu_Am_ox_TPQ-bd"/>
</dbReference>
<dbReference type="SUPFAM" id="SSF49998">
    <property type="entry name" value="Amine oxidase catalytic domain"/>
    <property type="match status" value="1"/>
</dbReference>
<dbReference type="EMBL" id="MN327977">
    <property type="protein sequence ID" value="QIQ54698.1"/>
    <property type="molecule type" value="mRNA"/>
</dbReference>
<dbReference type="PROSITE" id="PS01165">
    <property type="entry name" value="COPPER_AMINE_OXID_2"/>
    <property type="match status" value="1"/>
</dbReference>
<dbReference type="Gene3D" id="3.10.450.40">
    <property type="match status" value="2"/>
</dbReference>
<evidence type="ECO:0000256" key="6">
    <source>
        <dbReference type="PIRSR" id="PIRSR600269-50"/>
    </source>
</evidence>
<dbReference type="GO" id="GO:0005886">
    <property type="term" value="C:plasma membrane"/>
    <property type="evidence" value="ECO:0007669"/>
    <property type="project" value="TreeGrafter"/>
</dbReference>
<dbReference type="AlphaFoldDB" id="A0A6G9KP95"/>
<name>A0A6G9KP95_9CAEN</name>
<dbReference type="GO" id="GO:0008131">
    <property type="term" value="F:primary methylamine oxidase activity"/>
    <property type="evidence" value="ECO:0007669"/>
    <property type="project" value="InterPro"/>
</dbReference>
<dbReference type="Pfam" id="PF01179">
    <property type="entry name" value="Cu_amine_oxid"/>
    <property type="match status" value="1"/>
</dbReference>
<protein>
    <recommendedName>
        <fullName evidence="8">Amine oxidase</fullName>
        <ecNumber evidence="8">1.4.3.-</ecNumber>
    </recommendedName>
</protein>
<dbReference type="PANTHER" id="PTHR10638">
    <property type="entry name" value="COPPER AMINE OXIDASE"/>
    <property type="match status" value="1"/>
</dbReference>
<dbReference type="PROSITE" id="PS01164">
    <property type="entry name" value="COPPER_AMINE_OXID_1"/>
    <property type="match status" value="1"/>
</dbReference>
<dbReference type="GO" id="GO:0005507">
    <property type="term" value="F:copper ion binding"/>
    <property type="evidence" value="ECO:0007669"/>
    <property type="project" value="InterPro"/>
</dbReference>
<feature type="domain" description="Copper amine oxidase catalytic" evidence="10">
    <location>
        <begin position="319"/>
        <end position="725"/>
    </location>
</feature>
<proteinExistence type="evidence at transcript level"/>
<dbReference type="PANTHER" id="PTHR10638:SF20">
    <property type="entry name" value="AMINE OXIDASE"/>
    <property type="match status" value="1"/>
</dbReference>
<evidence type="ECO:0000256" key="8">
    <source>
        <dbReference type="RuleBase" id="RU000672"/>
    </source>
</evidence>
<dbReference type="InterPro" id="IPR015800">
    <property type="entry name" value="Cu_amine_oxidase_N2"/>
</dbReference>
<organism evidence="12">
    <name type="scientific">Reishia bronni</name>
    <dbReference type="NCBI Taxonomy" id="578817"/>
    <lineage>
        <taxon>Eukaryota</taxon>
        <taxon>Metazoa</taxon>
        <taxon>Spiralia</taxon>
        <taxon>Lophotrochozoa</taxon>
        <taxon>Mollusca</taxon>
        <taxon>Gastropoda</taxon>
        <taxon>Caenogastropoda</taxon>
        <taxon>Neogastropoda</taxon>
        <taxon>Muricoidea</taxon>
        <taxon>Muricidae</taxon>
        <taxon>Reishia</taxon>
    </lineage>
</organism>
<dbReference type="Gene3D" id="2.70.98.20">
    <property type="entry name" value="Copper amine oxidase, catalytic domain"/>
    <property type="match status" value="1"/>
</dbReference>
<dbReference type="FunFam" id="3.10.450.40:FF:000007">
    <property type="entry name" value="Amine oxidase"/>
    <property type="match status" value="1"/>
</dbReference>
<keyword evidence="3 6" id="KW-0801">TPQ</keyword>
<dbReference type="GO" id="GO:0009308">
    <property type="term" value="P:amine metabolic process"/>
    <property type="evidence" value="ECO:0007669"/>
    <property type="project" value="UniProtKB-UniRule"/>
</dbReference>
<keyword evidence="2 8" id="KW-0479">Metal-binding</keyword>
<keyword evidence="9" id="KW-0732">Signal</keyword>
<evidence type="ECO:0000256" key="1">
    <source>
        <dbReference type="ARBA" id="ARBA00007983"/>
    </source>
</evidence>
<evidence type="ECO:0000256" key="4">
    <source>
        <dbReference type="ARBA" id="ARBA00023002"/>
    </source>
</evidence>
<evidence type="ECO:0000256" key="3">
    <source>
        <dbReference type="ARBA" id="ARBA00022772"/>
    </source>
</evidence>
<dbReference type="SUPFAM" id="SSF54416">
    <property type="entry name" value="Amine oxidase N-terminal region"/>
    <property type="match status" value="2"/>
</dbReference>
<dbReference type="InterPro" id="IPR000269">
    <property type="entry name" value="Cu_amine_oxidase"/>
</dbReference>
<feature type="active site" description="Proton acceptor" evidence="6">
    <location>
        <position position="388"/>
    </location>
</feature>
<feature type="signal peptide" evidence="9">
    <location>
        <begin position="1"/>
        <end position="27"/>
    </location>
</feature>
<evidence type="ECO:0000256" key="9">
    <source>
        <dbReference type="SAM" id="SignalP"/>
    </source>
</evidence>
<sequence>MKRCLPPPHFVTLSLFLLAFHFKEIHTGKKIRCPPEGGGLVTSGDPALPGPFHDVTRDELSRVYNFLRQRGDLNLGLQREATVADSSIFCVDLFLPTKQKVLEFLDRGGPQPKREAYVMIFRGDKAEPVVEEYRVGPLDDPHYAELIVNSKRRNPVPFAVRPVGSLELQALNLYLLPLVDRQVGFILQESYGARFSNCSRECLGLSLTPKSTVFLGRISRRVWFTVTYSAEFFLVYPLDFGILVNLDSSDPRQWTVEQVWYSNVFYSSLSQLADRYVNDPSIPKTVRPLVPADQPQPFSTIRQRGGPYPQTPQRPPVQLDLDGKRYSIEHRHLTYQQWSFHVRMSALRGPQVYDVRYMGHRIAYEIGLSEIAVFYSGDGPFKLTDYVDGGVLIGIFAKGLVEGADCPKGATFLSATFLGEGTDEPVTFDRSLCVFEHNTGVPLYRHMSYRQSQGGFYAGMMDSVLIVRTILTIINYDYIIDFIFRQDGSLETRVVPTGYIVATQPLDVPDIHGWRLGQYVHGNFHHHMFHFKADLDIAGTCNRYETLNFFNERVVLEQDGKTEYNQIRFERDVKKTERAAVFKFNFDAPTTHIVYNQQHKTEFDVPRSYKILLEGMSKQLLAEDEGNERTISWARQQLAVTVRKEEEMVAGSSSPYAFFDSLDPVVNFTDFIGQESIVDQDLVFWMTLGTYHLPHTEDLPVTPTGGGHLSFFLIPHNFYPENPALSSRDLIRVERKKDRLSLVQATLDNKNRFCDRTNLKQLIKANPDAVLETVREIRFG</sequence>
<comment type="PTM">
    <text evidence="7 8">Topaquinone (TPQ) is generated by copper-dependent autoxidation of a specific tyrosyl residue.</text>
</comment>